<dbReference type="SUPFAM" id="SSF82171">
    <property type="entry name" value="DPP6 N-terminal domain-like"/>
    <property type="match status" value="1"/>
</dbReference>
<feature type="region of interest" description="Disordered" evidence="1">
    <location>
        <begin position="256"/>
        <end position="275"/>
    </location>
</feature>
<dbReference type="InterPro" id="IPR001375">
    <property type="entry name" value="Peptidase_S9_cat"/>
</dbReference>
<dbReference type="InterPro" id="IPR029058">
    <property type="entry name" value="AB_hydrolase_fold"/>
</dbReference>
<evidence type="ECO:0000256" key="1">
    <source>
        <dbReference type="SAM" id="MobiDB-lite"/>
    </source>
</evidence>
<accession>A0ABV3REZ6</accession>
<dbReference type="SUPFAM" id="SSF53474">
    <property type="entry name" value="alpha/beta-Hydrolases"/>
    <property type="match status" value="1"/>
</dbReference>
<dbReference type="Gene3D" id="2.120.10.30">
    <property type="entry name" value="TolB, C-terminal domain"/>
    <property type="match status" value="1"/>
</dbReference>
<sequence length="689" mass="75569">MATLLLLPGVAAARCADLLPSAAPAAMPVRAVQAMDLARLRQIGPSERMPGPSALAVSPDGRSVAFVIHRAEPVTNSYCVGLAVLKLAVGAKPRLLDLGGELPLAEIANRGTVWGVGLPSRVTPVWSHDGRSLAYLRRDGGRTQAWVVDVQSGAARQMSHARVDVEQVAWLEDDRGIVFAARTGRLAEDRARAAEALGGYHYDERFVPMMANVPLTDGAIALQAYVQRLAGGRAVPATREQASRLPVDTIAMLPASPGVEDGQGRRAELRPEPGDAPRNRIVVRLENGEIMPCTAATCHGRVEDIWWLPSGGTLLFLRREGWALGDTALYRWRPGHGEPRLVVRMTDLLGDCTVSGAGLACLRESATRPQRIVTIDPMTGRSRELFDTNPAFGALRLGAVRRLAWRNDRGLEVRGDLVLPPGYRGGRLPLIVTTYTSRGFLRGGFGDEYPIQVFAAHGFAVLSYQRPTSVILDARDEETEAKRTPAEARRHIWAERMSLNSAVIEGVRLTIAMGIADPARVGITGLSDGSTTAEFAMVNSGMFAAASVSTCCMEPWTINASMGPAYTKVMREDGWPPGRYGDAAFWKQGSMAMNASRIDVPLLIQQADREYLTALETYQALREHDKPVDMYVFPDEYHHKWQPAHRLAVYARNLDWFRFWLKGETDNDPAKSEQYVRWRALQATWRKGG</sequence>
<dbReference type="NCBIfam" id="NF033523">
    <property type="entry name" value="lasso_peptidase"/>
    <property type="match status" value="1"/>
</dbReference>
<proteinExistence type="predicted"/>
<comment type="caution">
    <text evidence="3">The sequence shown here is derived from an EMBL/GenBank/DDBJ whole genome shotgun (WGS) entry which is preliminary data.</text>
</comment>
<dbReference type="InterPro" id="IPR011042">
    <property type="entry name" value="6-blade_b-propeller_TolB-like"/>
</dbReference>
<feature type="domain" description="Peptidase S9 prolyl oligopeptidase catalytic" evidence="2">
    <location>
        <begin position="503"/>
        <end position="662"/>
    </location>
</feature>
<dbReference type="Proteomes" id="UP001556118">
    <property type="component" value="Unassembled WGS sequence"/>
</dbReference>
<dbReference type="Pfam" id="PF00326">
    <property type="entry name" value="Peptidase_S9"/>
    <property type="match status" value="1"/>
</dbReference>
<gene>
    <name evidence="3" type="ORF">ABUH87_16155</name>
</gene>
<evidence type="ECO:0000313" key="4">
    <source>
        <dbReference type="Proteomes" id="UP001556118"/>
    </source>
</evidence>
<keyword evidence="4" id="KW-1185">Reference proteome</keyword>
<name>A0ABV3REZ6_9SPHN</name>
<reference evidence="3 4" key="1">
    <citation type="submission" date="2024-06" db="EMBL/GenBank/DDBJ databases">
        <title>Novosphingobium rhizovicinus M1R2S20.</title>
        <authorList>
            <person name="Sun J.-Q."/>
        </authorList>
    </citation>
    <scope>NUCLEOTIDE SEQUENCE [LARGE SCALE GENOMIC DNA]</scope>
    <source>
        <strain evidence="3 4">M1R2S20</strain>
    </source>
</reference>
<protein>
    <submittedName>
        <fullName evidence="3">Atxe2 family lasso peptide isopeptidase</fullName>
    </submittedName>
</protein>
<dbReference type="Gene3D" id="3.40.50.1820">
    <property type="entry name" value="alpha/beta hydrolase"/>
    <property type="match status" value="1"/>
</dbReference>
<evidence type="ECO:0000259" key="2">
    <source>
        <dbReference type="Pfam" id="PF00326"/>
    </source>
</evidence>
<evidence type="ECO:0000313" key="3">
    <source>
        <dbReference type="EMBL" id="MEW9856671.1"/>
    </source>
</evidence>
<dbReference type="RefSeq" id="WP_367775141.1">
    <property type="nucleotide sequence ID" value="NZ_JBFNXR010000052.1"/>
</dbReference>
<dbReference type="EMBL" id="JBFNXR010000052">
    <property type="protein sequence ID" value="MEW9856671.1"/>
    <property type="molecule type" value="Genomic_DNA"/>
</dbReference>
<organism evidence="3 4">
    <name type="scientific">Novosphingobium rhizovicinum</name>
    <dbReference type="NCBI Taxonomy" id="3228928"/>
    <lineage>
        <taxon>Bacteria</taxon>
        <taxon>Pseudomonadati</taxon>
        <taxon>Pseudomonadota</taxon>
        <taxon>Alphaproteobacteria</taxon>
        <taxon>Sphingomonadales</taxon>
        <taxon>Sphingomonadaceae</taxon>
        <taxon>Novosphingobium</taxon>
    </lineage>
</organism>
<feature type="compositionally biased region" description="Basic and acidic residues" evidence="1">
    <location>
        <begin position="262"/>
        <end position="275"/>
    </location>
</feature>
<dbReference type="InterPro" id="IPR053536">
    <property type="entry name" value="Lasso_peptide_isopeptidase"/>
</dbReference>